<evidence type="ECO:0000313" key="2">
    <source>
        <dbReference type="EMBL" id="KKN40914.1"/>
    </source>
</evidence>
<evidence type="ECO:0000259" key="1">
    <source>
        <dbReference type="Pfam" id="PF13490"/>
    </source>
</evidence>
<sequence>MLSCRELSDQADGFLDKEMSFAKRMQVRLHLMMCSGCNRFVNQMRVTRSLISTEARVEAAHNSADDANIDSILAEFDALKQSSGQNDPAAQTKDK</sequence>
<gene>
    <name evidence="2" type="ORF">LCGC14_0728630</name>
</gene>
<feature type="domain" description="Putative zinc-finger" evidence="1">
    <location>
        <begin position="4"/>
        <end position="37"/>
    </location>
</feature>
<dbReference type="Pfam" id="PF13490">
    <property type="entry name" value="zf-HC2"/>
    <property type="match status" value="1"/>
</dbReference>
<proteinExistence type="predicted"/>
<dbReference type="InterPro" id="IPR027383">
    <property type="entry name" value="Znf_put"/>
</dbReference>
<protein>
    <recommendedName>
        <fullName evidence="1">Putative zinc-finger domain-containing protein</fullName>
    </recommendedName>
</protein>
<accession>A0A0F9QEG6</accession>
<comment type="caution">
    <text evidence="2">The sequence shown here is derived from an EMBL/GenBank/DDBJ whole genome shotgun (WGS) entry which is preliminary data.</text>
</comment>
<reference evidence="2" key="1">
    <citation type="journal article" date="2015" name="Nature">
        <title>Complex archaea that bridge the gap between prokaryotes and eukaryotes.</title>
        <authorList>
            <person name="Spang A."/>
            <person name="Saw J.H."/>
            <person name="Jorgensen S.L."/>
            <person name="Zaremba-Niedzwiedzka K."/>
            <person name="Martijn J."/>
            <person name="Lind A.E."/>
            <person name="van Eijk R."/>
            <person name="Schleper C."/>
            <person name="Guy L."/>
            <person name="Ettema T.J."/>
        </authorList>
    </citation>
    <scope>NUCLEOTIDE SEQUENCE</scope>
</reference>
<dbReference type="EMBL" id="LAZR01001679">
    <property type="protein sequence ID" value="KKN40914.1"/>
    <property type="molecule type" value="Genomic_DNA"/>
</dbReference>
<dbReference type="AlphaFoldDB" id="A0A0F9QEG6"/>
<name>A0A0F9QEG6_9ZZZZ</name>
<organism evidence="2">
    <name type="scientific">marine sediment metagenome</name>
    <dbReference type="NCBI Taxonomy" id="412755"/>
    <lineage>
        <taxon>unclassified sequences</taxon>
        <taxon>metagenomes</taxon>
        <taxon>ecological metagenomes</taxon>
    </lineage>
</organism>